<gene>
    <name evidence="2" type="ORF">Psi01_60800</name>
</gene>
<feature type="transmembrane region" description="Helical" evidence="1">
    <location>
        <begin position="76"/>
        <end position="93"/>
    </location>
</feature>
<feature type="transmembrane region" description="Helical" evidence="1">
    <location>
        <begin position="99"/>
        <end position="119"/>
    </location>
</feature>
<evidence type="ECO:0000256" key="1">
    <source>
        <dbReference type="SAM" id="Phobius"/>
    </source>
</evidence>
<keyword evidence="1" id="KW-1133">Transmembrane helix</keyword>
<proteinExistence type="predicted"/>
<evidence type="ECO:0000313" key="2">
    <source>
        <dbReference type="EMBL" id="GIH95450.1"/>
    </source>
</evidence>
<keyword evidence="1" id="KW-0812">Transmembrane</keyword>
<feature type="transmembrane region" description="Helical" evidence="1">
    <location>
        <begin position="12"/>
        <end position="31"/>
    </location>
</feature>
<reference evidence="2 3" key="1">
    <citation type="submission" date="2021-01" db="EMBL/GenBank/DDBJ databases">
        <title>Whole genome shotgun sequence of Planobispora siamensis NBRC 107568.</title>
        <authorList>
            <person name="Komaki H."/>
            <person name="Tamura T."/>
        </authorList>
    </citation>
    <scope>NUCLEOTIDE SEQUENCE [LARGE SCALE GENOMIC DNA]</scope>
    <source>
        <strain evidence="2 3">NBRC 107568</strain>
    </source>
</reference>
<protein>
    <submittedName>
        <fullName evidence="2">Uncharacterized protein</fullName>
    </submittedName>
</protein>
<dbReference type="Proteomes" id="UP000619788">
    <property type="component" value="Unassembled WGS sequence"/>
</dbReference>
<keyword evidence="1" id="KW-0472">Membrane</keyword>
<feature type="transmembrane region" description="Helical" evidence="1">
    <location>
        <begin position="51"/>
        <end position="69"/>
    </location>
</feature>
<accession>A0A8J3WN65</accession>
<name>A0A8J3WN65_9ACTN</name>
<dbReference type="EMBL" id="BOOJ01000052">
    <property type="protein sequence ID" value="GIH95450.1"/>
    <property type="molecule type" value="Genomic_DNA"/>
</dbReference>
<evidence type="ECO:0000313" key="3">
    <source>
        <dbReference type="Proteomes" id="UP000619788"/>
    </source>
</evidence>
<keyword evidence="3" id="KW-1185">Reference proteome</keyword>
<dbReference type="RefSeq" id="WP_204067543.1">
    <property type="nucleotide sequence ID" value="NZ_BOOJ01000052.1"/>
</dbReference>
<sequence>MTLWRDRLYANPFGTMAAVAAIVLGILGAVLGDDVSRGMANSLANSADVVAHLWGVAFAVGGALKLIGLYRHRTTMEIPGLWVMFGGYSFYSLTVTTGLQVHGLAAGTISAALAVGCLLKVRLIMRQARWVAGAGGDGTV</sequence>
<organism evidence="2 3">
    <name type="scientific">Planobispora siamensis</name>
    <dbReference type="NCBI Taxonomy" id="936338"/>
    <lineage>
        <taxon>Bacteria</taxon>
        <taxon>Bacillati</taxon>
        <taxon>Actinomycetota</taxon>
        <taxon>Actinomycetes</taxon>
        <taxon>Streptosporangiales</taxon>
        <taxon>Streptosporangiaceae</taxon>
        <taxon>Planobispora</taxon>
    </lineage>
</organism>
<comment type="caution">
    <text evidence="2">The sequence shown here is derived from an EMBL/GenBank/DDBJ whole genome shotgun (WGS) entry which is preliminary data.</text>
</comment>
<dbReference type="AlphaFoldDB" id="A0A8J3WN65"/>